<evidence type="ECO:0000256" key="7">
    <source>
        <dbReference type="ARBA" id="ARBA00023288"/>
    </source>
</evidence>
<feature type="domain" description="Spore germination GerAC-like C-terminal" evidence="8">
    <location>
        <begin position="198"/>
        <end position="355"/>
    </location>
</feature>
<dbReference type="GO" id="GO:0009847">
    <property type="term" value="P:spore germination"/>
    <property type="evidence" value="ECO:0007669"/>
    <property type="project" value="InterPro"/>
</dbReference>
<dbReference type="AlphaFoldDB" id="A0A268NZJ9"/>
<proteinExistence type="inferred from homology"/>
<protein>
    <submittedName>
        <fullName evidence="10">Ger(X)C family spore germination protein</fullName>
    </submittedName>
</protein>
<dbReference type="PANTHER" id="PTHR35789:SF1">
    <property type="entry name" value="SPORE GERMINATION PROTEIN B3"/>
    <property type="match status" value="1"/>
</dbReference>
<reference evidence="10 11" key="1">
    <citation type="submission" date="2017-07" db="EMBL/GenBank/DDBJ databases">
        <title>Isolation and whole genome analysis of endospore-forming bacteria from heroin.</title>
        <authorList>
            <person name="Kalinowski J."/>
            <person name="Ahrens B."/>
            <person name="Al-Dilaimi A."/>
            <person name="Winkler A."/>
            <person name="Wibberg D."/>
            <person name="Schleenbecker U."/>
            <person name="Ruckert C."/>
            <person name="Wolfel R."/>
            <person name="Grass G."/>
        </authorList>
    </citation>
    <scope>NUCLEOTIDE SEQUENCE [LARGE SCALE GENOMIC DNA]</scope>
    <source>
        <strain evidence="10 11">7539</strain>
    </source>
</reference>
<dbReference type="Proteomes" id="UP000216207">
    <property type="component" value="Unassembled WGS sequence"/>
</dbReference>
<gene>
    <name evidence="10" type="ORF">CHH72_11070</name>
</gene>
<feature type="domain" description="Spore germination protein N-terminal" evidence="9">
    <location>
        <begin position="25"/>
        <end position="189"/>
    </location>
</feature>
<dbReference type="NCBIfam" id="TIGR02887">
    <property type="entry name" value="spore_ger_x_C"/>
    <property type="match status" value="1"/>
</dbReference>
<dbReference type="OMA" id="EWRQMYK"/>
<evidence type="ECO:0000256" key="5">
    <source>
        <dbReference type="ARBA" id="ARBA00023136"/>
    </source>
</evidence>
<dbReference type="Gene3D" id="3.30.300.210">
    <property type="entry name" value="Nutrient germinant receptor protein C, domain 3"/>
    <property type="match status" value="1"/>
</dbReference>
<evidence type="ECO:0000256" key="2">
    <source>
        <dbReference type="ARBA" id="ARBA00007886"/>
    </source>
</evidence>
<dbReference type="PANTHER" id="PTHR35789">
    <property type="entry name" value="SPORE GERMINATION PROTEIN B3"/>
    <property type="match status" value="1"/>
</dbReference>
<keyword evidence="3" id="KW-0309">Germination</keyword>
<dbReference type="EMBL" id="NPCC01000012">
    <property type="protein sequence ID" value="PAE88907.1"/>
    <property type="molecule type" value="Genomic_DNA"/>
</dbReference>
<evidence type="ECO:0000256" key="4">
    <source>
        <dbReference type="ARBA" id="ARBA00022729"/>
    </source>
</evidence>
<evidence type="ECO:0000256" key="6">
    <source>
        <dbReference type="ARBA" id="ARBA00023139"/>
    </source>
</evidence>
<dbReference type="InterPro" id="IPR046953">
    <property type="entry name" value="Spore_GerAC-like_C"/>
</dbReference>
<organism evidence="10 11">
    <name type="scientific">Shouchella clausii</name>
    <name type="common">Alkalihalobacillus clausii</name>
    <dbReference type="NCBI Taxonomy" id="79880"/>
    <lineage>
        <taxon>Bacteria</taxon>
        <taxon>Bacillati</taxon>
        <taxon>Bacillota</taxon>
        <taxon>Bacilli</taxon>
        <taxon>Bacillales</taxon>
        <taxon>Bacillaceae</taxon>
        <taxon>Shouchella</taxon>
    </lineage>
</organism>
<dbReference type="Pfam" id="PF05504">
    <property type="entry name" value="Spore_GerAC"/>
    <property type="match status" value="1"/>
</dbReference>
<evidence type="ECO:0000313" key="10">
    <source>
        <dbReference type="EMBL" id="PAE88907.1"/>
    </source>
</evidence>
<name>A0A268NZJ9_SHOCL</name>
<keyword evidence="4" id="KW-0732">Signal</keyword>
<dbReference type="RefSeq" id="WP_011248669.1">
    <property type="nucleotide sequence ID" value="NZ_BOQQ01000004.1"/>
</dbReference>
<dbReference type="InterPro" id="IPR008844">
    <property type="entry name" value="Spore_GerAC-like"/>
</dbReference>
<comment type="similarity">
    <text evidence="2">Belongs to the GerABKC lipoprotein family.</text>
</comment>
<keyword evidence="6" id="KW-0564">Palmitate</keyword>
<evidence type="ECO:0000256" key="3">
    <source>
        <dbReference type="ARBA" id="ARBA00022544"/>
    </source>
</evidence>
<comment type="subcellular location">
    <subcellularLocation>
        <location evidence="1">Membrane</location>
        <topology evidence="1">Lipid-anchor</topology>
    </subcellularLocation>
</comment>
<dbReference type="GO" id="GO:0016020">
    <property type="term" value="C:membrane"/>
    <property type="evidence" value="ECO:0007669"/>
    <property type="project" value="UniProtKB-SubCell"/>
</dbReference>
<comment type="caution">
    <text evidence="10">The sequence shown here is derived from an EMBL/GenBank/DDBJ whole genome shotgun (WGS) entry which is preliminary data.</text>
</comment>
<evidence type="ECO:0000259" key="8">
    <source>
        <dbReference type="Pfam" id="PF05504"/>
    </source>
</evidence>
<accession>A0A268NZJ9</accession>
<dbReference type="InterPro" id="IPR057336">
    <property type="entry name" value="GerAC_N"/>
</dbReference>
<evidence type="ECO:0000313" key="11">
    <source>
        <dbReference type="Proteomes" id="UP000216207"/>
    </source>
</evidence>
<evidence type="ECO:0000256" key="1">
    <source>
        <dbReference type="ARBA" id="ARBA00004635"/>
    </source>
</evidence>
<keyword evidence="5" id="KW-0472">Membrane</keyword>
<sequence>MYKALKVSMLALLLFLPLFSVVTTRVIDELQLISVIGFDKGGEGAIKGTVSLTSYSVEEATKNTALSAESNSTRALRLKFNSMSSRPLHGGKISSILLEDQLAEGGIFDVLDTYYRDPTVATKAYLSVTNGTTQGLLNVQFPLQSEIGAYLKDMLDHNITQGNLPQSNMHLFMRAYFEKGHDPFLPYLSYSERNLQVDGIALFKQDRLIDTLNLEESFLLKLLTDGYQSGGVLEVRVDEGKHVAVLRELRSDADVHVDLKTRTLFIDVGLRTRLSEYSGGLLEEEKLQHITSETNASLQEGMKQLLQNLQEKEVDPVGFGARQIGKNGLNEEEWYQLYSTLAVDVRVSTHIVESGVSQ</sequence>
<evidence type="ECO:0000259" key="9">
    <source>
        <dbReference type="Pfam" id="PF25198"/>
    </source>
</evidence>
<keyword evidence="7" id="KW-0449">Lipoprotein</keyword>
<dbReference type="InterPro" id="IPR038501">
    <property type="entry name" value="Spore_GerAC_C_sf"/>
</dbReference>
<dbReference type="Pfam" id="PF25198">
    <property type="entry name" value="Spore_GerAC_N"/>
    <property type="match status" value="1"/>
</dbReference>